<comment type="caution">
    <text evidence="6">The sequence shown here is derived from an EMBL/GenBank/DDBJ whole genome shotgun (WGS) entry which is preliminary data.</text>
</comment>
<dbReference type="GO" id="GO:0006597">
    <property type="term" value="P:spermine biosynthetic process"/>
    <property type="evidence" value="ECO:0007669"/>
    <property type="project" value="TreeGrafter"/>
</dbReference>
<dbReference type="Gene3D" id="3.30.360.50">
    <property type="entry name" value="S-adenosylmethionine decarboxylase"/>
    <property type="match status" value="1"/>
</dbReference>
<comment type="catalytic activity">
    <reaction evidence="5">
        <text>S-adenosyl-L-methionine + H(+) = S-adenosyl 3-(methylsulfanyl)propylamine + CO2</text>
        <dbReference type="Rhea" id="RHEA:15981"/>
        <dbReference type="ChEBI" id="CHEBI:15378"/>
        <dbReference type="ChEBI" id="CHEBI:16526"/>
        <dbReference type="ChEBI" id="CHEBI:57443"/>
        <dbReference type="ChEBI" id="CHEBI:59789"/>
        <dbReference type="EC" id="4.1.1.50"/>
    </reaction>
</comment>
<keyword evidence="4" id="KW-0620">Polyamine biosynthesis</keyword>
<dbReference type="SUPFAM" id="SSF56276">
    <property type="entry name" value="S-adenosylmethionine decarboxylase"/>
    <property type="match status" value="1"/>
</dbReference>
<reference evidence="6 7" key="1">
    <citation type="submission" date="2020-04" db="EMBL/GenBank/DDBJ databases">
        <authorList>
            <person name="Laetsch R D."/>
            <person name="Stevens L."/>
            <person name="Kumar S."/>
            <person name="Blaxter L. M."/>
        </authorList>
    </citation>
    <scope>NUCLEOTIDE SEQUENCE [LARGE SCALE GENOMIC DNA]</scope>
</reference>
<evidence type="ECO:0000256" key="3">
    <source>
        <dbReference type="ARBA" id="ARBA00023066"/>
    </source>
</evidence>
<dbReference type="AlphaFoldDB" id="A0A8S1F128"/>
<dbReference type="Pfam" id="PF01536">
    <property type="entry name" value="SAM_decarbox"/>
    <property type="match status" value="1"/>
</dbReference>
<evidence type="ECO:0000313" key="6">
    <source>
        <dbReference type="EMBL" id="CAB3407389.1"/>
    </source>
</evidence>
<dbReference type="PANTHER" id="PTHR11570">
    <property type="entry name" value="S-ADENOSYLMETHIONINE DECARBOXYLASE"/>
    <property type="match status" value="1"/>
</dbReference>
<comment type="pathway">
    <text evidence="1">Amine and polyamine biosynthesis; S-adenosylmethioninamine biosynthesis; S-adenosylmethioninamine from S-adenosyl-L-methionine: step 1/1.</text>
</comment>
<name>A0A8S1F128_9PELO</name>
<dbReference type="GO" id="GO:0005829">
    <property type="term" value="C:cytosol"/>
    <property type="evidence" value="ECO:0007669"/>
    <property type="project" value="TreeGrafter"/>
</dbReference>
<sequence>MTPVNDSSIQVDAGGLATKSEYFFEGAEKLLELWFAATPSQLSEGRSLRNIPRDQLDMMLDVARCKILHSKHNESIDSYVLSWRKNPGTKRDRTVTLS</sequence>
<dbReference type="GO" id="GO:0008295">
    <property type="term" value="P:spermidine biosynthetic process"/>
    <property type="evidence" value="ECO:0007669"/>
    <property type="project" value="UniProtKB-KW"/>
</dbReference>
<protein>
    <submittedName>
        <fullName evidence="6">Uncharacterized protein</fullName>
    </submittedName>
</protein>
<evidence type="ECO:0000256" key="1">
    <source>
        <dbReference type="ARBA" id="ARBA00004911"/>
    </source>
</evidence>
<keyword evidence="7" id="KW-1185">Reference proteome</keyword>
<dbReference type="EMBL" id="CADEPM010000006">
    <property type="protein sequence ID" value="CAB3407389.1"/>
    <property type="molecule type" value="Genomic_DNA"/>
</dbReference>
<evidence type="ECO:0000256" key="2">
    <source>
        <dbReference type="ARBA" id="ARBA00008466"/>
    </source>
</evidence>
<gene>
    <name evidence="6" type="ORF">CBOVIS_LOCUS9327</name>
</gene>
<organism evidence="6 7">
    <name type="scientific">Caenorhabditis bovis</name>
    <dbReference type="NCBI Taxonomy" id="2654633"/>
    <lineage>
        <taxon>Eukaryota</taxon>
        <taxon>Metazoa</taxon>
        <taxon>Ecdysozoa</taxon>
        <taxon>Nematoda</taxon>
        <taxon>Chromadorea</taxon>
        <taxon>Rhabditida</taxon>
        <taxon>Rhabditina</taxon>
        <taxon>Rhabditomorpha</taxon>
        <taxon>Rhabditoidea</taxon>
        <taxon>Rhabditidae</taxon>
        <taxon>Peloderinae</taxon>
        <taxon>Caenorhabditis</taxon>
    </lineage>
</organism>
<evidence type="ECO:0000256" key="4">
    <source>
        <dbReference type="ARBA" id="ARBA00023115"/>
    </source>
</evidence>
<evidence type="ECO:0000313" key="7">
    <source>
        <dbReference type="Proteomes" id="UP000494206"/>
    </source>
</evidence>
<dbReference type="InterPro" id="IPR048283">
    <property type="entry name" value="AdoMetDC-like"/>
</dbReference>
<dbReference type="OrthoDB" id="5801860at2759"/>
<dbReference type="InterPro" id="IPR016067">
    <property type="entry name" value="S-AdoMet_deCO2ase_core"/>
</dbReference>
<dbReference type="PANTHER" id="PTHR11570:SF0">
    <property type="entry name" value="S-ADENOSYLMETHIONINE DECARBOXYLASE PROENZYME"/>
    <property type="match status" value="1"/>
</dbReference>
<evidence type="ECO:0000256" key="5">
    <source>
        <dbReference type="ARBA" id="ARBA00048112"/>
    </source>
</evidence>
<proteinExistence type="inferred from homology"/>
<dbReference type="GO" id="GO:0004014">
    <property type="term" value="F:adenosylmethionine decarboxylase activity"/>
    <property type="evidence" value="ECO:0007669"/>
    <property type="project" value="UniProtKB-EC"/>
</dbReference>
<dbReference type="Proteomes" id="UP000494206">
    <property type="component" value="Unassembled WGS sequence"/>
</dbReference>
<keyword evidence="3" id="KW-0745">Spermidine biosynthesis</keyword>
<accession>A0A8S1F128</accession>
<comment type="similarity">
    <text evidence="2">Belongs to the eukaryotic AdoMetDC family.</text>
</comment>